<dbReference type="InterPro" id="IPR026913">
    <property type="entry name" value="METTL24"/>
</dbReference>
<proteinExistence type="predicted"/>
<dbReference type="PANTHER" id="PTHR32026:SF10">
    <property type="entry name" value="METHYLTRANSFERASE-LIKE PROTEIN 24-RELATED"/>
    <property type="match status" value="1"/>
</dbReference>
<evidence type="ECO:0000313" key="2">
    <source>
        <dbReference type="EMBL" id="KAK2705492.1"/>
    </source>
</evidence>
<dbReference type="AlphaFoldDB" id="A0AA88KVT5"/>
<organism evidence="2 3">
    <name type="scientific">Artemia franciscana</name>
    <name type="common">Brine shrimp</name>
    <name type="synonym">Artemia sanfranciscana</name>
    <dbReference type="NCBI Taxonomy" id="6661"/>
    <lineage>
        <taxon>Eukaryota</taxon>
        <taxon>Metazoa</taxon>
        <taxon>Ecdysozoa</taxon>
        <taxon>Arthropoda</taxon>
        <taxon>Crustacea</taxon>
        <taxon>Branchiopoda</taxon>
        <taxon>Anostraca</taxon>
        <taxon>Artemiidae</taxon>
        <taxon>Artemia</taxon>
    </lineage>
</organism>
<evidence type="ECO:0000256" key="1">
    <source>
        <dbReference type="SAM" id="SignalP"/>
    </source>
</evidence>
<dbReference type="Proteomes" id="UP001187531">
    <property type="component" value="Unassembled WGS sequence"/>
</dbReference>
<feature type="signal peptide" evidence="1">
    <location>
        <begin position="1"/>
        <end position="19"/>
    </location>
</feature>
<protein>
    <submittedName>
        <fullName evidence="2">Uncharacterized protein</fullName>
    </submittedName>
</protein>
<evidence type="ECO:0000313" key="3">
    <source>
        <dbReference type="Proteomes" id="UP001187531"/>
    </source>
</evidence>
<comment type="caution">
    <text evidence="2">The sequence shown here is derived from an EMBL/GenBank/DDBJ whole genome shotgun (WGS) entry which is preliminary data.</text>
</comment>
<gene>
    <name evidence="2" type="ORF">QYM36_015773</name>
</gene>
<sequence>MACICLFLTTVFISRLTQKFNTKASSIFSSLNHLPEPFEISSYKEVRNIFLSPNIGLCPNQEVWGGVPVLLDFIDGEVEKELIKNTGNYTVCMSKGVAPSKKDCLVYSFGINFEWSFDEKAEDYGCQVFSFDPSMSVPFHHHSSKIIFYDKGLLNQAEYS</sequence>
<keyword evidence="1" id="KW-0732">Signal</keyword>
<reference evidence="2" key="1">
    <citation type="submission" date="2023-07" db="EMBL/GenBank/DDBJ databases">
        <title>Chromosome-level genome assembly of Artemia franciscana.</title>
        <authorList>
            <person name="Jo E."/>
        </authorList>
    </citation>
    <scope>NUCLEOTIDE SEQUENCE</scope>
    <source>
        <tissue evidence="2">Whole body</tissue>
    </source>
</reference>
<feature type="chain" id="PRO_5041641015" evidence="1">
    <location>
        <begin position="20"/>
        <end position="160"/>
    </location>
</feature>
<keyword evidence="3" id="KW-1185">Reference proteome</keyword>
<name>A0AA88KVT5_ARTSF</name>
<dbReference type="EMBL" id="JAVRJZ010000020">
    <property type="protein sequence ID" value="KAK2705492.1"/>
    <property type="molecule type" value="Genomic_DNA"/>
</dbReference>
<dbReference type="PANTHER" id="PTHR32026">
    <property type="entry name" value="METHYLTRANSFERASE-LIKE PROTEIN 24"/>
    <property type="match status" value="1"/>
</dbReference>
<accession>A0AA88KVT5</accession>